<name>A0ABX5VBI4_9BACT</name>
<organism evidence="2 3">
    <name type="scientific">Caminibacter mediatlanticus TB-2</name>
    <dbReference type="NCBI Taxonomy" id="391592"/>
    <lineage>
        <taxon>Bacteria</taxon>
        <taxon>Pseudomonadati</taxon>
        <taxon>Campylobacterota</taxon>
        <taxon>Epsilonproteobacteria</taxon>
        <taxon>Nautiliales</taxon>
        <taxon>Nautiliaceae</taxon>
        <taxon>Caminibacter</taxon>
    </lineage>
</organism>
<dbReference type="Gene3D" id="3.40.1440.10">
    <property type="entry name" value="GIY-YIG endonuclease"/>
    <property type="match status" value="1"/>
</dbReference>
<evidence type="ECO:0000259" key="1">
    <source>
        <dbReference type="Pfam" id="PF01541"/>
    </source>
</evidence>
<protein>
    <recommendedName>
        <fullName evidence="1">GIY-YIG domain-containing protein</fullName>
    </recommendedName>
</protein>
<evidence type="ECO:0000313" key="3">
    <source>
        <dbReference type="Proteomes" id="UP000306825"/>
    </source>
</evidence>
<dbReference type="Proteomes" id="UP000306825">
    <property type="component" value="Chromosome"/>
</dbReference>
<evidence type="ECO:0000313" key="2">
    <source>
        <dbReference type="EMBL" id="QCT94206.1"/>
    </source>
</evidence>
<dbReference type="InterPro" id="IPR035901">
    <property type="entry name" value="GIY-YIG_endonuc_sf"/>
</dbReference>
<sequence>MNIGIIYKEEKRQEFSLPLFFLNNVLIEYKWSQWFYFKNIDLISNIENKEGVWVIRDNNKKILYIGYSKRLKNRIINQFYYGKGKHSTRDRMIKNNVNFDELEFKFTYIDKYIELKKNLLITYQKVFKKLPKYMKKA</sequence>
<reference evidence="2 3" key="1">
    <citation type="submission" date="2019-05" db="EMBL/GenBank/DDBJ databases">
        <title>A comparative analysis of the Nautiliaceae.</title>
        <authorList>
            <person name="Grosche A."/>
            <person name="Smedile F."/>
            <person name="Vetriani C."/>
        </authorList>
    </citation>
    <scope>NUCLEOTIDE SEQUENCE [LARGE SCALE GENOMIC DNA]</scope>
    <source>
        <strain evidence="2 3">TB-2</strain>
    </source>
</reference>
<dbReference type="Pfam" id="PF01541">
    <property type="entry name" value="GIY-YIG"/>
    <property type="match status" value="1"/>
</dbReference>
<dbReference type="SUPFAM" id="SSF82771">
    <property type="entry name" value="GIY-YIG endonuclease"/>
    <property type="match status" value="1"/>
</dbReference>
<dbReference type="EMBL" id="CP040463">
    <property type="protein sequence ID" value="QCT94206.1"/>
    <property type="molecule type" value="Genomic_DNA"/>
</dbReference>
<accession>A0ABX5VBI4</accession>
<feature type="domain" description="GIY-YIG" evidence="1">
    <location>
        <begin position="51"/>
        <end position="104"/>
    </location>
</feature>
<gene>
    <name evidence="2" type="ORF">FE773_03140</name>
</gene>
<keyword evidence="3" id="KW-1185">Reference proteome</keyword>
<proteinExistence type="predicted"/>
<dbReference type="InterPro" id="IPR000305">
    <property type="entry name" value="GIY-YIG_endonuc"/>
</dbReference>